<dbReference type="EMBL" id="JANPWB010000012">
    <property type="protein sequence ID" value="KAJ1116603.1"/>
    <property type="molecule type" value="Genomic_DNA"/>
</dbReference>
<keyword evidence="2" id="KW-1185">Reference proteome</keyword>
<dbReference type="Proteomes" id="UP001066276">
    <property type="component" value="Chromosome 8"/>
</dbReference>
<reference evidence="1" key="1">
    <citation type="journal article" date="2022" name="bioRxiv">
        <title>Sequencing and chromosome-scale assembly of the giantPleurodeles waltlgenome.</title>
        <authorList>
            <person name="Brown T."/>
            <person name="Elewa A."/>
            <person name="Iarovenko S."/>
            <person name="Subramanian E."/>
            <person name="Araus A.J."/>
            <person name="Petzold A."/>
            <person name="Susuki M."/>
            <person name="Suzuki K.-i.T."/>
            <person name="Hayashi T."/>
            <person name="Toyoda A."/>
            <person name="Oliveira C."/>
            <person name="Osipova E."/>
            <person name="Leigh N.D."/>
            <person name="Simon A."/>
            <person name="Yun M.H."/>
        </authorList>
    </citation>
    <scope>NUCLEOTIDE SEQUENCE</scope>
    <source>
        <strain evidence="1">20211129_DDA</strain>
        <tissue evidence="1">Liver</tissue>
    </source>
</reference>
<dbReference type="AlphaFoldDB" id="A0AAV7NKH9"/>
<protein>
    <submittedName>
        <fullName evidence="1">Uncharacterized protein</fullName>
    </submittedName>
</protein>
<evidence type="ECO:0000313" key="2">
    <source>
        <dbReference type="Proteomes" id="UP001066276"/>
    </source>
</evidence>
<sequence length="108" mass="11805">MIGRVGVLRILAGPEEWCPNGSAPATQQCMDCPYKRHRGAEGLSRACPPFCWTELEQEPATAAQTILEHTRTIKPVGSKEHRPTTTMATWATTQPGVGLFSVVREKAT</sequence>
<organism evidence="1 2">
    <name type="scientific">Pleurodeles waltl</name>
    <name type="common">Iberian ribbed newt</name>
    <dbReference type="NCBI Taxonomy" id="8319"/>
    <lineage>
        <taxon>Eukaryota</taxon>
        <taxon>Metazoa</taxon>
        <taxon>Chordata</taxon>
        <taxon>Craniata</taxon>
        <taxon>Vertebrata</taxon>
        <taxon>Euteleostomi</taxon>
        <taxon>Amphibia</taxon>
        <taxon>Batrachia</taxon>
        <taxon>Caudata</taxon>
        <taxon>Salamandroidea</taxon>
        <taxon>Salamandridae</taxon>
        <taxon>Pleurodelinae</taxon>
        <taxon>Pleurodeles</taxon>
    </lineage>
</organism>
<name>A0AAV7NKH9_PLEWA</name>
<proteinExistence type="predicted"/>
<accession>A0AAV7NKH9</accession>
<gene>
    <name evidence="1" type="ORF">NDU88_004809</name>
</gene>
<evidence type="ECO:0000313" key="1">
    <source>
        <dbReference type="EMBL" id="KAJ1116603.1"/>
    </source>
</evidence>
<comment type="caution">
    <text evidence="1">The sequence shown here is derived from an EMBL/GenBank/DDBJ whole genome shotgun (WGS) entry which is preliminary data.</text>
</comment>